<dbReference type="InterPro" id="IPR002711">
    <property type="entry name" value="HNH"/>
</dbReference>
<gene>
    <name evidence="3" type="ORF">LITE_LOCUS23050</name>
</gene>
<feature type="domain" description="HNH nuclease" evidence="2">
    <location>
        <begin position="213"/>
        <end position="259"/>
    </location>
</feature>
<dbReference type="CDD" id="cd00085">
    <property type="entry name" value="HNHc"/>
    <property type="match status" value="1"/>
</dbReference>
<dbReference type="Proteomes" id="UP001154282">
    <property type="component" value="Unassembled WGS sequence"/>
</dbReference>
<comment type="caution">
    <text evidence="3">The sequence shown here is derived from an EMBL/GenBank/DDBJ whole genome shotgun (WGS) entry which is preliminary data.</text>
</comment>
<accession>A0AAV0LDQ8</accession>
<feature type="compositionally biased region" description="Low complexity" evidence="1">
    <location>
        <begin position="115"/>
        <end position="126"/>
    </location>
</feature>
<feature type="region of interest" description="Disordered" evidence="1">
    <location>
        <begin position="90"/>
        <end position="151"/>
    </location>
</feature>
<dbReference type="AlphaFoldDB" id="A0AAV0LDQ8"/>
<dbReference type="GO" id="GO:0008270">
    <property type="term" value="F:zinc ion binding"/>
    <property type="evidence" value="ECO:0007669"/>
    <property type="project" value="InterPro"/>
</dbReference>
<sequence length="309" mass="34025">MEAAATAALQQLPPVVAALSGQERQSPEVADLTWHKTPAILELEEEPRLNRLGLLLDSGPDPIRKTNELPSFTFPDTILNLNSSTLSAITNLPPKKQMRPAKDSPSPAAKRRGRPSSPARSSRLPSKLASPESADRTSSRQSRLTPAASLVEGEFASQRDTIDLFQDLQISEDYVVSSSSPEPRSFPNSVKQQCWEKAEKVKGRDPARWRRDPLGNIVFRKLVGCAGCLCHDYDHILPYSKGGKSTLDNCQVLQATANRSKGNRIELSRAELIQRSNYCRVSGRDMDLVELLAYGNVQHTQDAGGCRIQ</sequence>
<dbReference type="Gene3D" id="1.10.30.50">
    <property type="match status" value="1"/>
</dbReference>
<dbReference type="InterPro" id="IPR003615">
    <property type="entry name" value="HNH_nuc"/>
</dbReference>
<dbReference type="PANTHER" id="PTHR33427:SF3">
    <property type="entry name" value="HNH ENDONUCLEASE"/>
    <property type="match status" value="1"/>
</dbReference>
<dbReference type="SMART" id="SM00507">
    <property type="entry name" value="HNHc"/>
    <property type="match status" value="1"/>
</dbReference>
<evidence type="ECO:0000313" key="4">
    <source>
        <dbReference type="Proteomes" id="UP001154282"/>
    </source>
</evidence>
<name>A0AAV0LDQ8_9ROSI</name>
<proteinExistence type="predicted"/>
<evidence type="ECO:0000256" key="1">
    <source>
        <dbReference type="SAM" id="MobiDB-lite"/>
    </source>
</evidence>
<keyword evidence="4" id="KW-1185">Reference proteome</keyword>
<reference evidence="3" key="1">
    <citation type="submission" date="2022-08" db="EMBL/GenBank/DDBJ databases">
        <authorList>
            <person name="Gutierrez-Valencia J."/>
        </authorList>
    </citation>
    <scope>NUCLEOTIDE SEQUENCE</scope>
</reference>
<organism evidence="3 4">
    <name type="scientific">Linum tenue</name>
    <dbReference type="NCBI Taxonomy" id="586396"/>
    <lineage>
        <taxon>Eukaryota</taxon>
        <taxon>Viridiplantae</taxon>
        <taxon>Streptophyta</taxon>
        <taxon>Embryophyta</taxon>
        <taxon>Tracheophyta</taxon>
        <taxon>Spermatophyta</taxon>
        <taxon>Magnoliopsida</taxon>
        <taxon>eudicotyledons</taxon>
        <taxon>Gunneridae</taxon>
        <taxon>Pentapetalae</taxon>
        <taxon>rosids</taxon>
        <taxon>fabids</taxon>
        <taxon>Malpighiales</taxon>
        <taxon>Linaceae</taxon>
        <taxon>Linum</taxon>
    </lineage>
</organism>
<evidence type="ECO:0000313" key="3">
    <source>
        <dbReference type="EMBL" id="CAI0431534.1"/>
    </source>
</evidence>
<dbReference type="GO" id="GO:0004519">
    <property type="term" value="F:endonuclease activity"/>
    <property type="evidence" value="ECO:0007669"/>
    <property type="project" value="InterPro"/>
</dbReference>
<dbReference type="Pfam" id="PF01844">
    <property type="entry name" value="HNH"/>
    <property type="match status" value="1"/>
</dbReference>
<protein>
    <recommendedName>
        <fullName evidence="2">HNH nuclease domain-containing protein</fullName>
    </recommendedName>
</protein>
<evidence type="ECO:0000259" key="2">
    <source>
        <dbReference type="SMART" id="SM00507"/>
    </source>
</evidence>
<dbReference type="GO" id="GO:0003676">
    <property type="term" value="F:nucleic acid binding"/>
    <property type="evidence" value="ECO:0007669"/>
    <property type="project" value="InterPro"/>
</dbReference>
<dbReference type="EMBL" id="CAMGYJ010000006">
    <property type="protein sequence ID" value="CAI0431534.1"/>
    <property type="molecule type" value="Genomic_DNA"/>
</dbReference>
<dbReference type="PANTHER" id="PTHR33427">
    <property type="entry name" value="HNH ENDONUCLEASE"/>
    <property type="match status" value="1"/>
</dbReference>